<accession>A0ACA9NVI7</accession>
<gene>
    <name evidence="1" type="ORF">RPERSI_LOCUS8620</name>
</gene>
<dbReference type="Proteomes" id="UP000789920">
    <property type="component" value="Unassembled WGS sequence"/>
</dbReference>
<sequence length="601" mass="68276">VFNTIGGHYAIAYMVKKDSNIPINSTYNPVDPVMSLYVNIIKDSFNQQILIFQSYDKMLNFPVILKCQAGFTSQDIQSSICFIALSFYDLKNKFPFVFTKFIKFSTSGSVIETGTVQTAQTVSTNSSLRMNGFGAVFMPLKFGGYIYYSNMPEKPIYICNIINSCDSFEVPKNAQLQFSGVFDNNTVWLVLSVPYSQNWFISTKDAKAFTKDYGFNNPAILSTKPEQNATLASLSSENNMNIKITFFTSIVLSTGNLTIYQVINESNYLLRQTYPASNCTLSQNNIQVTCKVLLSTFNRIDSIYTIVLDNNFVKTLIYNEPLNGIKRDIWNVKTPEYSTKATLRLNLNWTLYQQIKTVLYQQIISSIPINSDRLYMTGSTQLDSSYTKLLVEFLVVKATDPLNKPSIQDIINDLDDMIKNKDTSALSSYNYTEYFDSDYGFKIQATIIAISLLSVIYFLARRKNPKGNNIFIFQIVIIIVDFVLDIVFIVTNGQDVPELFIPSILILVISTFLNLCFTFIIFINEIQSNIEFCNWFVGNVKVVSICTLLSYPDIEALNLLTSQIGNFKVFTAPFSERANIWIYYGTVLNIIVEDIPQFIIQ</sequence>
<keyword evidence="2" id="KW-1185">Reference proteome</keyword>
<evidence type="ECO:0000313" key="2">
    <source>
        <dbReference type="Proteomes" id="UP000789920"/>
    </source>
</evidence>
<evidence type="ECO:0000313" key="1">
    <source>
        <dbReference type="EMBL" id="CAG8669674.1"/>
    </source>
</evidence>
<protein>
    <submittedName>
        <fullName evidence="1">15434_t:CDS:1</fullName>
    </submittedName>
</protein>
<comment type="caution">
    <text evidence="1">The sequence shown here is derived from an EMBL/GenBank/DDBJ whole genome shotgun (WGS) entry which is preliminary data.</text>
</comment>
<dbReference type="EMBL" id="CAJVQC010015705">
    <property type="protein sequence ID" value="CAG8669674.1"/>
    <property type="molecule type" value="Genomic_DNA"/>
</dbReference>
<reference evidence="1" key="1">
    <citation type="submission" date="2021-06" db="EMBL/GenBank/DDBJ databases">
        <authorList>
            <person name="Kallberg Y."/>
            <person name="Tangrot J."/>
            <person name="Rosling A."/>
        </authorList>
    </citation>
    <scope>NUCLEOTIDE SEQUENCE</scope>
    <source>
        <strain evidence="1">MA461A</strain>
    </source>
</reference>
<feature type="non-terminal residue" evidence="1">
    <location>
        <position position="601"/>
    </location>
</feature>
<organism evidence="1 2">
    <name type="scientific">Racocetra persica</name>
    <dbReference type="NCBI Taxonomy" id="160502"/>
    <lineage>
        <taxon>Eukaryota</taxon>
        <taxon>Fungi</taxon>
        <taxon>Fungi incertae sedis</taxon>
        <taxon>Mucoromycota</taxon>
        <taxon>Glomeromycotina</taxon>
        <taxon>Glomeromycetes</taxon>
        <taxon>Diversisporales</taxon>
        <taxon>Gigasporaceae</taxon>
        <taxon>Racocetra</taxon>
    </lineage>
</organism>
<proteinExistence type="predicted"/>
<name>A0ACA9NVI7_9GLOM</name>
<feature type="non-terminal residue" evidence="1">
    <location>
        <position position="1"/>
    </location>
</feature>